<feature type="compositionally biased region" description="Basic and acidic residues" evidence="1">
    <location>
        <begin position="50"/>
        <end position="86"/>
    </location>
</feature>
<feature type="region of interest" description="Disordered" evidence="1">
    <location>
        <begin position="1"/>
        <end position="98"/>
    </location>
</feature>
<sequence length="98" mass="11102">MQQQMEEDGPKTNGTEKHSDTLCPTFGISQQFDANGRRKSETRGCSQVHKRVEPSKERVEPSKERVESNKERVEPSTHECRRKETAANRANSSNNGQS</sequence>
<evidence type="ECO:0000256" key="1">
    <source>
        <dbReference type="SAM" id="MobiDB-lite"/>
    </source>
</evidence>
<proteinExistence type="predicted"/>
<keyword evidence="3" id="KW-1185">Reference proteome</keyword>
<organism evidence="2 3">
    <name type="scientific">Liparis tanakae</name>
    <name type="common">Tanaka's snailfish</name>
    <dbReference type="NCBI Taxonomy" id="230148"/>
    <lineage>
        <taxon>Eukaryota</taxon>
        <taxon>Metazoa</taxon>
        <taxon>Chordata</taxon>
        <taxon>Craniata</taxon>
        <taxon>Vertebrata</taxon>
        <taxon>Euteleostomi</taxon>
        <taxon>Actinopterygii</taxon>
        <taxon>Neopterygii</taxon>
        <taxon>Teleostei</taxon>
        <taxon>Neoteleostei</taxon>
        <taxon>Acanthomorphata</taxon>
        <taxon>Eupercaria</taxon>
        <taxon>Perciformes</taxon>
        <taxon>Cottioidei</taxon>
        <taxon>Cottales</taxon>
        <taxon>Liparidae</taxon>
        <taxon>Liparis</taxon>
    </lineage>
</organism>
<reference evidence="2 3" key="1">
    <citation type="submission" date="2019-03" db="EMBL/GenBank/DDBJ databases">
        <title>First draft genome of Liparis tanakae, snailfish: a comprehensive survey of snailfish specific genes.</title>
        <authorList>
            <person name="Kim W."/>
            <person name="Song I."/>
            <person name="Jeong J.-H."/>
            <person name="Kim D."/>
            <person name="Kim S."/>
            <person name="Ryu S."/>
            <person name="Song J.Y."/>
            <person name="Lee S.K."/>
        </authorList>
    </citation>
    <scope>NUCLEOTIDE SEQUENCE [LARGE SCALE GENOMIC DNA]</scope>
    <source>
        <tissue evidence="2">Muscle</tissue>
    </source>
</reference>
<dbReference type="Proteomes" id="UP000314294">
    <property type="component" value="Unassembled WGS sequence"/>
</dbReference>
<feature type="compositionally biased region" description="Polar residues" evidence="1">
    <location>
        <begin position="88"/>
        <end position="98"/>
    </location>
</feature>
<comment type="caution">
    <text evidence="2">The sequence shown here is derived from an EMBL/GenBank/DDBJ whole genome shotgun (WGS) entry which is preliminary data.</text>
</comment>
<evidence type="ECO:0000313" key="3">
    <source>
        <dbReference type="Proteomes" id="UP000314294"/>
    </source>
</evidence>
<name>A0A4Z2JH49_9TELE</name>
<dbReference type="EMBL" id="SRLO01000005">
    <property type="protein sequence ID" value="TNN88572.1"/>
    <property type="molecule type" value="Genomic_DNA"/>
</dbReference>
<dbReference type="AlphaFoldDB" id="A0A4Z2JH49"/>
<gene>
    <name evidence="2" type="ORF">EYF80_001355</name>
</gene>
<evidence type="ECO:0000313" key="2">
    <source>
        <dbReference type="EMBL" id="TNN88572.1"/>
    </source>
</evidence>
<feature type="compositionally biased region" description="Basic and acidic residues" evidence="1">
    <location>
        <begin position="8"/>
        <end position="20"/>
    </location>
</feature>
<protein>
    <submittedName>
        <fullName evidence="2">Uncharacterized protein</fullName>
    </submittedName>
</protein>
<accession>A0A4Z2JH49</accession>